<evidence type="ECO:0000256" key="2">
    <source>
        <dbReference type="PIRSR" id="PIRSR007531-2"/>
    </source>
</evidence>
<dbReference type="Proteomes" id="UP000013243">
    <property type="component" value="Chromosome"/>
</dbReference>
<dbReference type="GO" id="GO:0016740">
    <property type="term" value="F:transferase activity"/>
    <property type="evidence" value="ECO:0007669"/>
    <property type="project" value="UniProtKB-KW"/>
</dbReference>
<name>A0A1B1A5K5_9RHOB</name>
<dbReference type="STRING" id="1265309.K529_013865"/>
<evidence type="ECO:0000313" key="3">
    <source>
        <dbReference type="EMBL" id="ANP41860.1"/>
    </source>
</evidence>
<dbReference type="InterPro" id="IPR012853">
    <property type="entry name" value="CPT"/>
</dbReference>
<sequence>MALILFLHGPSSSGKSTLAAAIREASDRPYLHLSIDHLRDSGAWEPSAYPDWKTARPRFFSGFHRAIAGFADAGNDLIVEHILNTPGWHAELQALLASHNVMFIGLMAPLATLEARETARGDRPAGSAAQDFTHVHNGLSYDISLDSTQPLKTSVETILSMTKNSPMPSRFFC</sequence>
<dbReference type="RefSeq" id="WP_005616642.1">
    <property type="nucleotide sequence ID" value="NZ_CP015230.1"/>
</dbReference>
<feature type="binding site" evidence="2">
    <location>
        <begin position="9"/>
        <end position="16"/>
    </location>
    <ligand>
        <name>ATP</name>
        <dbReference type="ChEBI" id="CHEBI:30616"/>
    </ligand>
</feature>
<reference evidence="3 4" key="1">
    <citation type="journal article" date="2016" name="ISME J.">
        <title>Global occurrence and heterogeneity of the Roseobacter-clade species Ruegeria mobilis.</title>
        <authorList>
            <person name="Sonnenschein E."/>
            <person name="Gram L."/>
        </authorList>
    </citation>
    <scope>NUCLEOTIDE SEQUENCE [LARGE SCALE GENOMIC DNA]</scope>
    <source>
        <strain evidence="3 4">F1926</strain>
    </source>
</reference>
<gene>
    <name evidence="3" type="ORF">K529_013865</name>
</gene>
<proteinExistence type="predicted"/>
<dbReference type="SUPFAM" id="SSF52540">
    <property type="entry name" value="P-loop containing nucleoside triphosphate hydrolases"/>
    <property type="match status" value="1"/>
</dbReference>
<dbReference type="PIRSF" id="PIRSF007531">
    <property type="entry name" value="CPT"/>
    <property type="match status" value="1"/>
</dbReference>
<protein>
    <submittedName>
        <fullName evidence="3">Chloramphenicol phosphotransferase</fullName>
    </submittedName>
</protein>
<dbReference type="AlphaFoldDB" id="A0A1B1A5K5"/>
<accession>A0A1B1A5K5</accession>
<dbReference type="InterPro" id="IPR027417">
    <property type="entry name" value="P-loop_NTPase"/>
</dbReference>
<dbReference type="EMBL" id="CP015230">
    <property type="protein sequence ID" value="ANP41860.1"/>
    <property type="molecule type" value="Genomic_DNA"/>
</dbReference>
<dbReference type="KEGG" id="rmb:K529_013865"/>
<dbReference type="Pfam" id="PF07931">
    <property type="entry name" value="CPT"/>
    <property type="match status" value="1"/>
</dbReference>
<evidence type="ECO:0000313" key="4">
    <source>
        <dbReference type="Proteomes" id="UP000013243"/>
    </source>
</evidence>
<keyword evidence="3" id="KW-0808">Transferase</keyword>
<dbReference type="OrthoDB" id="67453at2"/>
<dbReference type="GO" id="GO:0005524">
    <property type="term" value="F:ATP binding"/>
    <property type="evidence" value="ECO:0007669"/>
    <property type="project" value="InterPro"/>
</dbReference>
<evidence type="ECO:0000256" key="1">
    <source>
        <dbReference type="PIRSR" id="PIRSR007531-1"/>
    </source>
</evidence>
<dbReference type="Gene3D" id="3.40.50.300">
    <property type="entry name" value="P-loop containing nucleotide triphosphate hydrolases"/>
    <property type="match status" value="1"/>
</dbReference>
<organism evidence="3 4">
    <name type="scientific">Tritonibacter mobilis F1926</name>
    <dbReference type="NCBI Taxonomy" id="1265309"/>
    <lineage>
        <taxon>Bacteria</taxon>
        <taxon>Pseudomonadati</taxon>
        <taxon>Pseudomonadota</taxon>
        <taxon>Alphaproteobacteria</taxon>
        <taxon>Rhodobacterales</taxon>
        <taxon>Paracoccaceae</taxon>
        <taxon>Tritonibacter</taxon>
    </lineage>
</organism>
<feature type="active site" evidence="1">
    <location>
        <position position="36"/>
    </location>
</feature>
<dbReference type="GeneID" id="28250941"/>